<proteinExistence type="predicted"/>
<keyword evidence="2" id="KW-1133">Transmembrane helix</keyword>
<dbReference type="EMBL" id="FNVA01000011">
    <property type="protein sequence ID" value="SEG72260.1"/>
    <property type="molecule type" value="Genomic_DNA"/>
</dbReference>
<evidence type="ECO:0000256" key="2">
    <source>
        <dbReference type="SAM" id="Phobius"/>
    </source>
</evidence>
<evidence type="ECO:0000256" key="1">
    <source>
        <dbReference type="SAM" id="MobiDB-lite"/>
    </source>
</evidence>
<keyword evidence="4" id="KW-1185">Reference proteome</keyword>
<gene>
    <name evidence="3" type="ORF">SAMN05421819_4553</name>
</gene>
<feature type="transmembrane region" description="Helical" evidence="2">
    <location>
        <begin position="12"/>
        <end position="38"/>
    </location>
</feature>
<protein>
    <submittedName>
        <fullName evidence="3">Uncharacterized protein</fullName>
    </submittedName>
</protein>
<organism evidence="3 4">
    <name type="scientific">Bryocella elongata</name>
    <dbReference type="NCBI Taxonomy" id="863522"/>
    <lineage>
        <taxon>Bacteria</taxon>
        <taxon>Pseudomonadati</taxon>
        <taxon>Acidobacteriota</taxon>
        <taxon>Terriglobia</taxon>
        <taxon>Terriglobales</taxon>
        <taxon>Acidobacteriaceae</taxon>
        <taxon>Bryocella</taxon>
    </lineage>
</organism>
<evidence type="ECO:0000313" key="3">
    <source>
        <dbReference type="EMBL" id="SEG72260.1"/>
    </source>
</evidence>
<evidence type="ECO:0000313" key="4">
    <source>
        <dbReference type="Proteomes" id="UP000236728"/>
    </source>
</evidence>
<accession>A0A1H6CGX0</accession>
<sequence>MHAGTRQHTRQWPLLLAVVIAQLLWMDVFLLSGTRALLLSIFLSHDMPQSIHQSAPTLAGRVPATSRQLNQD</sequence>
<dbReference type="AlphaFoldDB" id="A0A1H6CGX0"/>
<keyword evidence="2" id="KW-0812">Transmembrane</keyword>
<keyword evidence="2" id="KW-0472">Membrane</keyword>
<reference evidence="3 4" key="1">
    <citation type="submission" date="2016-10" db="EMBL/GenBank/DDBJ databases">
        <authorList>
            <person name="de Groot N.N."/>
        </authorList>
    </citation>
    <scope>NUCLEOTIDE SEQUENCE [LARGE SCALE GENOMIC DNA]</scope>
    <source>
        <strain evidence="3 4">DSM 22489</strain>
    </source>
</reference>
<feature type="region of interest" description="Disordered" evidence="1">
    <location>
        <begin position="53"/>
        <end position="72"/>
    </location>
</feature>
<name>A0A1H6CGX0_9BACT</name>
<dbReference type="RefSeq" id="WP_103935380.1">
    <property type="nucleotide sequence ID" value="NZ_FNVA01000011.1"/>
</dbReference>
<dbReference type="Proteomes" id="UP000236728">
    <property type="component" value="Unassembled WGS sequence"/>
</dbReference>